<organism evidence="1 2">
    <name type="scientific">Psilocybe cubensis</name>
    <name type="common">Psychedelic mushroom</name>
    <name type="synonym">Stropharia cubensis</name>
    <dbReference type="NCBI Taxonomy" id="181762"/>
    <lineage>
        <taxon>Eukaryota</taxon>
        <taxon>Fungi</taxon>
        <taxon>Dikarya</taxon>
        <taxon>Basidiomycota</taxon>
        <taxon>Agaricomycotina</taxon>
        <taxon>Agaricomycetes</taxon>
        <taxon>Agaricomycetidae</taxon>
        <taxon>Agaricales</taxon>
        <taxon>Agaricineae</taxon>
        <taxon>Strophariaceae</taxon>
        <taxon>Psilocybe</taxon>
    </lineage>
</organism>
<dbReference type="EMBL" id="JAFIQS020000008">
    <property type="protein sequence ID" value="KAH9478960.1"/>
    <property type="molecule type" value="Genomic_DNA"/>
</dbReference>
<accession>A0ACB8GTA5</accession>
<gene>
    <name evidence="1" type="ORF">JR316_0009423</name>
</gene>
<comment type="caution">
    <text evidence="1">The sequence shown here is derived from an EMBL/GenBank/DDBJ whole genome shotgun (WGS) entry which is preliminary data.</text>
</comment>
<evidence type="ECO:0000313" key="1">
    <source>
        <dbReference type="EMBL" id="KAH9478960.1"/>
    </source>
</evidence>
<evidence type="ECO:0000313" key="2">
    <source>
        <dbReference type="Proteomes" id="UP000664032"/>
    </source>
</evidence>
<reference evidence="1" key="1">
    <citation type="submission" date="2021-10" db="EMBL/GenBank/DDBJ databases">
        <title>Psilocybe cubensis genome.</title>
        <authorList>
            <person name="Mckernan K.J."/>
            <person name="Crawford S."/>
            <person name="Trippe A."/>
            <person name="Kane L.T."/>
            <person name="Mclaughlin S."/>
        </authorList>
    </citation>
    <scope>NUCLEOTIDE SEQUENCE</scope>
    <source>
        <strain evidence="1">MGC-MH-2018</strain>
    </source>
</reference>
<keyword evidence="2" id="KW-1185">Reference proteome</keyword>
<sequence>MKRMRRDGQVPNSTSTHWENTSPPIFDLPHDVLRTIFSLNAQHFVDLEQSENGFSVMESPNSDDPLLTTRRASQVCRQWRDLILSSPTLWEKALDLNSLAAGKPEWTTEVLKRTGNAPLTVVGQMINRQKFPVSFLETIVLCHWCRIKALIIIRFHSFRTNGNAHFDKVIRNLLTRPAPNLQNCIIIDTNDNYARVVGDQTDPLFGGQAPKLQSMTLLNDSCFDGSKLSNLRRFYLLWTQLYPVDVILTALAGMPLLEELELEMDPDEGLTKQRTVRSSVIELRYLRKIALYNSFKWLGHLVQWVVPKHGCTLFHYVTDSCDIDTDLTTVEVIEFGREAYTTFLGRYLDATELTELSYTMECGNEDESPCLEIKARRKKMIHPELRVNEDGDEYPLFFTYVKKTFPTIHYLGPILSFFRKALSSCDLSNIKTLTFSMSLENAIDRSHGYKELIAREDNAIIEFFNMLTGVTELVVYGCPK</sequence>
<dbReference type="Proteomes" id="UP000664032">
    <property type="component" value="Unassembled WGS sequence"/>
</dbReference>
<protein>
    <submittedName>
        <fullName evidence="1">Uncharacterized protein</fullName>
    </submittedName>
</protein>
<proteinExistence type="predicted"/>
<name>A0ACB8GTA5_PSICU</name>